<evidence type="ECO:0000256" key="5">
    <source>
        <dbReference type="SAM" id="SignalP"/>
    </source>
</evidence>
<evidence type="ECO:0000256" key="4">
    <source>
        <dbReference type="SAM" id="Phobius"/>
    </source>
</evidence>
<proteinExistence type="predicted"/>
<sequence length="375" mass="39878">MFKHIQLLGFLSLALGASLVSAQGGQACNATTLCGASAPCCSEYGFCGSGSFCLGGCNPLYSHALDSCKPEPVCQDSVHTFPDLSRIVMNTTYYDGNATEHDWTLDKGQIINTNSSGGELALLLTETNGGTRISSTRYLHYGTVTARMKTGRWGGVVTAFITMSDIKDEIDWEFPGDATTEGQTNWFWQGVIPEWPTTHGTTVGNLSYLTDTFQNYHDFTIDWQPDTLTWLIDGNIVRQLKASDAVVNGTSNYPSTPSRIQLSIWPAGIASEPAGTVSWAGGMINWADPDYTAAGHFYALVQGINVTCHDPATAPVGATSYVYGTNQSAFTPSIAFSNASTVSAARGLLADATGSFGVWTVACAVVFSLVGAMLA</sequence>
<keyword evidence="4" id="KW-1133">Transmembrane helix</keyword>
<dbReference type="Pfam" id="PF00722">
    <property type="entry name" value="Glyco_hydro_16"/>
    <property type="match status" value="1"/>
</dbReference>
<feature type="domain" description="GH16" evidence="6">
    <location>
        <begin position="64"/>
        <end position="295"/>
    </location>
</feature>
<gene>
    <name evidence="7" type="ORF">PsYK624_127360</name>
</gene>
<dbReference type="GO" id="GO:0009277">
    <property type="term" value="C:fungal-type cell wall"/>
    <property type="evidence" value="ECO:0007669"/>
    <property type="project" value="TreeGrafter"/>
</dbReference>
<organism evidence="7 8">
    <name type="scientific">Phanerochaete sordida</name>
    <dbReference type="NCBI Taxonomy" id="48140"/>
    <lineage>
        <taxon>Eukaryota</taxon>
        <taxon>Fungi</taxon>
        <taxon>Dikarya</taxon>
        <taxon>Basidiomycota</taxon>
        <taxon>Agaricomycotina</taxon>
        <taxon>Agaricomycetes</taxon>
        <taxon>Polyporales</taxon>
        <taxon>Phanerochaetaceae</taxon>
        <taxon>Phanerochaete</taxon>
    </lineage>
</organism>
<protein>
    <submittedName>
        <fullName evidence="7">Glycoside hydrolase family 16 protein</fullName>
    </submittedName>
</protein>
<dbReference type="GO" id="GO:0031505">
    <property type="term" value="P:fungal-type cell wall organization"/>
    <property type="evidence" value="ECO:0007669"/>
    <property type="project" value="TreeGrafter"/>
</dbReference>
<keyword evidence="8" id="KW-1185">Reference proteome</keyword>
<dbReference type="InterPro" id="IPR050546">
    <property type="entry name" value="Glycosyl_Hydrlase_16"/>
</dbReference>
<reference evidence="7 8" key="1">
    <citation type="submission" date="2021-08" db="EMBL/GenBank/DDBJ databases">
        <title>Draft Genome Sequence of Phanerochaete sordida strain YK-624.</title>
        <authorList>
            <person name="Mori T."/>
            <person name="Dohra H."/>
            <person name="Suzuki T."/>
            <person name="Kawagishi H."/>
            <person name="Hirai H."/>
        </authorList>
    </citation>
    <scope>NUCLEOTIDE SEQUENCE [LARGE SCALE GENOMIC DNA]</scope>
    <source>
        <strain evidence="7 8">YK-624</strain>
    </source>
</reference>
<dbReference type="GO" id="GO:0005975">
    <property type="term" value="P:carbohydrate metabolic process"/>
    <property type="evidence" value="ECO:0007669"/>
    <property type="project" value="InterPro"/>
</dbReference>
<name>A0A9P3GLP7_9APHY</name>
<keyword evidence="3" id="KW-0326">Glycosidase</keyword>
<accession>A0A9P3GLP7</accession>
<dbReference type="AlphaFoldDB" id="A0A9P3GLP7"/>
<keyword evidence="2 7" id="KW-0378">Hydrolase</keyword>
<evidence type="ECO:0000256" key="2">
    <source>
        <dbReference type="ARBA" id="ARBA00022801"/>
    </source>
</evidence>
<dbReference type="PROSITE" id="PS51762">
    <property type="entry name" value="GH16_2"/>
    <property type="match status" value="1"/>
</dbReference>
<dbReference type="PANTHER" id="PTHR10963:SF22">
    <property type="entry name" value="GLYCOSIDASE CRH2-RELATED"/>
    <property type="match status" value="1"/>
</dbReference>
<dbReference type="PROSITE" id="PS51257">
    <property type="entry name" value="PROKAR_LIPOPROTEIN"/>
    <property type="match status" value="1"/>
</dbReference>
<dbReference type="Proteomes" id="UP000703269">
    <property type="component" value="Unassembled WGS sequence"/>
</dbReference>
<dbReference type="PANTHER" id="PTHR10963">
    <property type="entry name" value="GLYCOSYL HYDROLASE-RELATED"/>
    <property type="match status" value="1"/>
</dbReference>
<evidence type="ECO:0000256" key="1">
    <source>
        <dbReference type="ARBA" id="ARBA00022729"/>
    </source>
</evidence>
<dbReference type="EMBL" id="BPQB01000061">
    <property type="protein sequence ID" value="GJE96539.1"/>
    <property type="molecule type" value="Genomic_DNA"/>
</dbReference>
<keyword evidence="4" id="KW-0472">Membrane</keyword>
<feature type="signal peptide" evidence="5">
    <location>
        <begin position="1"/>
        <end position="22"/>
    </location>
</feature>
<dbReference type="InterPro" id="IPR000757">
    <property type="entry name" value="Beta-glucanase-like"/>
</dbReference>
<dbReference type="GO" id="GO:0004553">
    <property type="term" value="F:hydrolase activity, hydrolyzing O-glycosyl compounds"/>
    <property type="evidence" value="ECO:0007669"/>
    <property type="project" value="InterPro"/>
</dbReference>
<evidence type="ECO:0000259" key="6">
    <source>
        <dbReference type="PROSITE" id="PS51762"/>
    </source>
</evidence>
<comment type="caution">
    <text evidence="7">The sequence shown here is derived from an EMBL/GenBank/DDBJ whole genome shotgun (WGS) entry which is preliminary data.</text>
</comment>
<evidence type="ECO:0000313" key="8">
    <source>
        <dbReference type="Proteomes" id="UP000703269"/>
    </source>
</evidence>
<keyword evidence="4" id="KW-0812">Transmembrane</keyword>
<dbReference type="OrthoDB" id="4781at2759"/>
<evidence type="ECO:0000256" key="3">
    <source>
        <dbReference type="ARBA" id="ARBA00023295"/>
    </source>
</evidence>
<feature type="transmembrane region" description="Helical" evidence="4">
    <location>
        <begin position="356"/>
        <end position="374"/>
    </location>
</feature>
<keyword evidence="1 5" id="KW-0732">Signal</keyword>
<dbReference type="GO" id="GO:0016757">
    <property type="term" value="F:glycosyltransferase activity"/>
    <property type="evidence" value="ECO:0007669"/>
    <property type="project" value="TreeGrafter"/>
</dbReference>
<evidence type="ECO:0000313" key="7">
    <source>
        <dbReference type="EMBL" id="GJE96539.1"/>
    </source>
</evidence>
<dbReference type="Gene3D" id="2.60.120.200">
    <property type="match status" value="1"/>
</dbReference>
<dbReference type="SUPFAM" id="SSF49899">
    <property type="entry name" value="Concanavalin A-like lectins/glucanases"/>
    <property type="match status" value="1"/>
</dbReference>
<dbReference type="InterPro" id="IPR013320">
    <property type="entry name" value="ConA-like_dom_sf"/>
</dbReference>
<feature type="chain" id="PRO_5040173057" evidence="5">
    <location>
        <begin position="23"/>
        <end position="375"/>
    </location>
</feature>